<evidence type="ECO:0000313" key="4">
    <source>
        <dbReference type="Proteomes" id="UP001491310"/>
    </source>
</evidence>
<dbReference type="Pfam" id="PF12697">
    <property type="entry name" value="Abhydrolase_6"/>
    <property type="match status" value="1"/>
</dbReference>
<reference evidence="3 4" key="1">
    <citation type="journal article" date="2024" name="Nat. Commun.">
        <title>Phylogenomics reveals the evolutionary origins of lichenization in chlorophyte algae.</title>
        <authorList>
            <person name="Puginier C."/>
            <person name="Libourel C."/>
            <person name="Otte J."/>
            <person name="Skaloud P."/>
            <person name="Haon M."/>
            <person name="Grisel S."/>
            <person name="Petersen M."/>
            <person name="Berrin J.G."/>
            <person name="Delaux P.M."/>
            <person name="Dal Grande F."/>
            <person name="Keller J."/>
        </authorList>
    </citation>
    <scope>NUCLEOTIDE SEQUENCE [LARGE SCALE GENOMIC DNA]</scope>
    <source>
        <strain evidence="3 4">SAG 216-7</strain>
    </source>
</reference>
<gene>
    <name evidence="3" type="ORF">WJX75_003153</name>
</gene>
<dbReference type="EMBL" id="JALJOT010000002">
    <property type="protein sequence ID" value="KAK9917327.1"/>
    <property type="molecule type" value="Genomic_DNA"/>
</dbReference>
<proteinExistence type="predicted"/>
<sequence length="368" mass="40423">MSESSKFPRPWWKFEASHHQQCKDDKDVGNHMPKRWGSQGYGNLMKAADRSTVMLLLLYSILTHPAVHGYQEAWSPGPGPGPGPAPAPGSSLGLEIGDTAGLAAVTIADSIVFNGPKSPIVLMHGAIQGGWVWNYSRPEIGAPMGVKGLLEQAGYQVFNPTLPFHTPYDHWSFSDGEMTVQKYVDVYIQVITMNNLQNVVLVGHSLAGVWMQMLLQQIPNRIASLVFIDAAILLPGESFFSNRIGGVVSTLPAFPAQAWFSLLFSYPLFYQQFTIDLYRGWMVNSAANNDALVQATYKMMVPEPKGPELTALNVSAFFSISKPKAYIYETLDQSLSTDPRAWLLFADRLGKANNGGIPLQVSRPPNPP</sequence>
<organism evidence="3 4">
    <name type="scientific">Coccomyxa subellipsoidea</name>
    <dbReference type="NCBI Taxonomy" id="248742"/>
    <lineage>
        <taxon>Eukaryota</taxon>
        <taxon>Viridiplantae</taxon>
        <taxon>Chlorophyta</taxon>
        <taxon>core chlorophytes</taxon>
        <taxon>Trebouxiophyceae</taxon>
        <taxon>Trebouxiophyceae incertae sedis</taxon>
        <taxon>Coccomyxaceae</taxon>
        <taxon>Coccomyxa</taxon>
    </lineage>
</organism>
<dbReference type="InterPro" id="IPR029058">
    <property type="entry name" value="AB_hydrolase_fold"/>
</dbReference>
<evidence type="ECO:0000313" key="3">
    <source>
        <dbReference type="EMBL" id="KAK9917327.1"/>
    </source>
</evidence>
<name>A0ABR2Z086_9CHLO</name>
<evidence type="ECO:0000256" key="1">
    <source>
        <dbReference type="SAM" id="MobiDB-lite"/>
    </source>
</evidence>
<comment type="caution">
    <text evidence="3">The sequence shown here is derived from an EMBL/GenBank/DDBJ whole genome shotgun (WGS) entry which is preliminary data.</text>
</comment>
<feature type="domain" description="AB hydrolase-1" evidence="2">
    <location>
        <begin position="120"/>
        <end position="287"/>
    </location>
</feature>
<dbReference type="InterPro" id="IPR000073">
    <property type="entry name" value="AB_hydrolase_1"/>
</dbReference>
<feature type="compositionally biased region" description="Pro residues" evidence="1">
    <location>
        <begin position="77"/>
        <end position="87"/>
    </location>
</feature>
<feature type="region of interest" description="Disordered" evidence="1">
    <location>
        <begin position="73"/>
        <end position="92"/>
    </location>
</feature>
<evidence type="ECO:0000259" key="2">
    <source>
        <dbReference type="Pfam" id="PF12697"/>
    </source>
</evidence>
<keyword evidence="4" id="KW-1185">Reference proteome</keyword>
<dbReference type="Proteomes" id="UP001491310">
    <property type="component" value="Unassembled WGS sequence"/>
</dbReference>
<protein>
    <recommendedName>
        <fullName evidence="2">AB hydrolase-1 domain-containing protein</fullName>
    </recommendedName>
</protein>
<dbReference type="SUPFAM" id="SSF53474">
    <property type="entry name" value="alpha/beta-Hydrolases"/>
    <property type="match status" value="1"/>
</dbReference>
<accession>A0ABR2Z086</accession>
<dbReference type="Gene3D" id="3.40.50.1820">
    <property type="entry name" value="alpha/beta hydrolase"/>
    <property type="match status" value="1"/>
</dbReference>